<reference evidence="3" key="2">
    <citation type="submission" date="2024-04" db="EMBL/GenBank/DDBJ databases">
        <authorList>
            <person name="Chen Y."/>
            <person name="Shah S."/>
            <person name="Dougan E. K."/>
            <person name="Thang M."/>
            <person name="Chan C."/>
        </authorList>
    </citation>
    <scope>NUCLEOTIDE SEQUENCE [LARGE SCALE GENOMIC DNA]</scope>
</reference>
<comment type="caution">
    <text evidence="2">The sequence shown here is derived from an EMBL/GenBank/DDBJ whole genome shotgun (WGS) entry which is preliminary data.</text>
</comment>
<evidence type="ECO:0000313" key="1">
    <source>
        <dbReference type="EMBL" id="CAI4009771.1"/>
    </source>
</evidence>
<evidence type="ECO:0000313" key="4">
    <source>
        <dbReference type="Proteomes" id="UP001152797"/>
    </source>
</evidence>
<sequence length="173" mass="19783">MSMAHDWRPCTCWVNAQLKAWMHIQPNVQLLLVAQLAQRLAEQLDCERGNCQLPVFEDLFPEAFTEKESDADKNRLWPGGFKIKTVPEEGDDLEDFEESDECQSRQSFDDGVGGGGIAQASAQHLLLTTDSKNDSEVPTLRCPPLQFVLWPVEHIWLRSWFQVKGVPKFREKI</sequence>
<evidence type="ECO:0000313" key="2">
    <source>
        <dbReference type="EMBL" id="CAI4014664.1"/>
    </source>
</evidence>
<dbReference type="AlphaFoldDB" id="A0A9P1DQM8"/>
<proteinExistence type="predicted"/>
<protein>
    <submittedName>
        <fullName evidence="2">Uncharacterized protein</fullName>
    </submittedName>
</protein>
<dbReference type="Proteomes" id="UP001152797">
    <property type="component" value="Unassembled WGS sequence"/>
</dbReference>
<evidence type="ECO:0000313" key="3">
    <source>
        <dbReference type="EMBL" id="CAL1163146.1"/>
    </source>
</evidence>
<gene>
    <name evidence="1" type="ORF">C1SCF055_LOCUS35106</name>
    <name evidence="2" type="ORF">C1SCF055_LOCUS39552</name>
</gene>
<dbReference type="EMBL" id="CAMXCT020006479">
    <property type="protein sequence ID" value="CAL1168039.1"/>
    <property type="molecule type" value="Genomic_DNA"/>
</dbReference>
<dbReference type="EMBL" id="CAMXCT010004631">
    <property type="protein sequence ID" value="CAI4009771.1"/>
    <property type="molecule type" value="Genomic_DNA"/>
</dbReference>
<accession>A0A9P1DQM8</accession>
<keyword evidence="4" id="KW-1185">Reference proteome</keyword>
<dbReference type="EMBL" id="CAMXCT010006479">
    <property type="protein sequence ID" value="CAI4014664.1"/>
    <property type="molecule type" value="Genomic_DNA"/>
</dbReference>
<name>A0A9P1DQM8_9DINO</name>
<dbReference type="EMBL" id="CAMXCT020004631">
    <property type="protein sequence ID" value="CAL1163146.1"/>
    <property type="molecule type" value="Genomic_DNA"/>
</dbReference>
<organism evidence="2">
    <name type="scientific">Cladocopium goreaui</name>
    <dbReference type="NCBI Taxonomy" id="2562237"/>
    <lineage>
        <taxon>Eukaryota</taxon>
        <taxon>Sar</taxon>
        <taxon>Alveolata</taxon>
        <taxon>Dinophyceae</taxon>
        <taxon>Suessiales</taxon>
        <taxon>Symbiodiniaceae</taxon>
        <taxon>Cladocopium</taxon>
    </lineage>
</organism>
<reference evidence="2" key="1">
    <citation type="submission" date="2022-10" db="EMBL/GenBank/DDBJ databases">
        <authorList>
            <person name="Chen Y."/>
            <person name="Dougan E. K."/>
            <person name="Chan C."/>
            <person name="Rhodes N."/>
            <person name="Thang M."/>
        </authorList>
    </citation>
    <scope>NUCLEOTIDE SEQUENCE</scope>
</reference>
<dbReference type="EMBL" id="CAMXCT030006479">
    <property type="protein sequence ID" value="CAL4801976.1"/>
    <property type="molecule type" value="Genomic_DNA"/>
</dbReference>
<dbReference type="EMBL" id="CAMXCT030004631">
    <property type="protein sequence ID" value="CAL4797083.1"/>
    <property type="molecule type" value="Genomic_DNA"/>
</dbReference>